<keyword evidence="3" id="KW-1185">Reference proteome</keyword>
<reference evidence="3" key="1">
    <citation type="journal article" date="2019" name="Int. J. Syst. Evol. Microbiol.">
        <title>The Global Catalogue of Microorganisms (GCM) 10K type strain sequencing project: providing services to taxonomists for standard genome sequencing and annotation.</title>
        <authorList>
            <consortium name="The Broad Institute Genomics Platform"/>
            <consortium name="The Broad Institute Genome Sequencing Center for Infectious Disease"/>
            <person name="Wu L."/>
            <person name="Ma J."/>
        </authorList>
    </citation>
    <scope>NUCLEOTIDE SEQUENCE [LARGE SCALE GENOMIC DNA]</scope>
    <source>
        <strain evidence="3">CGMCC 1.15399</strain>
    </source>
</reference>
<feature type="region of interest" description="Disordered" evidence="1">
    <location>
        <begin position="1"/>
        <end position="20"/>
    </location>
</feature>
<evidence type="ECO:0000313" key="2">
    <source>
        <dbReference type="EMBL" id="MFD1543620.1"/>
    </source>
</evidence>
<name>A0ABW4GLG0_9ACTN</name>
<protein>
    <submittedName>
        <fullName evidence="2">Uncharacterized protein</fullName>
    </submittedName>
</protein>
<evidence type="ECO:0000256" key="1">
    <source>
        <dbReference type="SAM" id="MobiDB-lite"/>
    </source>
</evidence>
<gene>
    <name evidence="2" type="ORF">ACFSJ0_41715</name>
</gene>
<comment type="caution">
    <text evidence="2">The sequence shown here is derived from an EMBL/GenBank/DDBJ whole genome shotgun (WGS) entry which is preliminary data.</text>
</comment>
<dbReference type="RefSeq" id="WP_219538156.1">
    <property type="nucleotide sequence ID" value="NZ_JAHKRM010000044.1"/>
</dbReference>
<organism evidence="2 3">
    <name type="scientific">Nonomuraea guangzhouensis</name>
    <dbReference type="NCBI Taxonomy" id="1291555"/>
    <lineage>
        <taxon>Bacteria</taxon>
        <taxon>Bacillati</taxon>
        <taxon>Actinomycetota</taxon>
        <taxon>Actinomycetes</taxon>
        <taxon>Streptosporangiales</taxon>
        <taxon>Streptosporangiaceae</taxon>
        <taxon>Nonomuraea</taxon>
    </lineage>
</organism>
<accession>A0ABW4GLG0</accession>
<evidence type="ECO:0000313" key="3">
    <source>
        <dbReference type="Proteomes" id="UP001597097"/>
    </source>
</evidence>
<dbReference type="Proteomes" id="UP001597097">
    <property type="component" value="Unassembled WGS sequence"/>
</dbReference>
<dbReference type="EMBL" id="JBHUCM010000039">
    <property type="protein sequence ID" value="MFD1543620.1"/>
    <property type="molecule type" value="Genomic_DNA"/>
</dbReference>
<proteinExistence type="predicted"/>
<sequence length="117" mass="13099">MHSTATGFRPLSAHRESPVMPSQAARRLRDELAALGIQADIHEGHGLALMSVWADLVVWTDGWCYRWWSGRKSSHTGRWVYAFAPVDDPVTTARRVALRYAELRQNHPSALLMGSSS</sequence>